<dbReference type="EMBL" id="AGUE01000073">
    <property type="protein sequence ID" value="EHL00785.1"/>
    <property type="molecule type" value="Genomic_DNA"/>
</dbReference>
<feature type="compositionally biased region" description="Low complexity" evidence="1">
    <location>
        <begin position="200"/>
        <end position="210"/>
    </location>
</feature>
<feature type="region of interest" description="Disordered" evidence="1">
    <location>
        <begin position="117"/>
        <end position="147"/>
    </location>
</feature>
<dbReference type="OrthoDB" id="8963340at2759"/>
<protein>
    <submittedName>
        <fullName evidence="2">Uncharacterized protein</fullName>
    </submittedName>
</protein>
<dbReference type="AlphaFoldDB" id="H0EKU2"/>
<feature type="compositionally biased region" description="Polar residues" evidence="1">
    <location>
        <begin position="60"/>
        <end position="71"/>
    </location>
</feature>
<reference evidence="2 3" key="1">
    <citation type="journal article" date="2012" name="Eukaryot. Cell">
        <title>Genome sequence of the fungus Glarea lozoyensis: the first genome sequence of a species from the Helotiaceae family.</title>
        <authorList>
            <person name="Youssar L."/>
            <person name="Gruening B.A."/>
            <person name="Erxleben A."/>
            <person name="Guenther S."/>
            <person name="Huettel W."/>
        </authorList>
    </citation>
    <scope>NUCLEOTIDE SEQUENCE [LARGE SCALE GENOMIC DNA]</scope>
    <source>
        <strain evidence="3">ATCC 74030 / MF5533</strain>
    </source>
</reference>
<evidence type="ECO:0000313" key="2">
    <source>
        <dbReference type="EMBL" id="EHL00785.1"/>
    </source>
</evidence>
<gene>
    <name evidence="2" type="ORF">M7I_3173</name>
</gene>
<feature type="region of interest" description="Disordered" evidence="1">
    <location>
        <begin position="185"/>
        <end position="218"/>
    </location>
</feature>
<proteinExistence type="predicted"/>
<feature type="region of interest" description="Disordered" evidence="1">
    <location>
        <begin position="25"/>
        <end position="71"/>
    </location>
</feature>
<keyword evidence="3" id="KW-1185">Reference proteome</keyword>
<sequence length="251" mass="25849">MGITDDLIRDNQDFIADYIKQQQAAQAVSAPANGVENQRAKAPPPPPPTTAPRPRKKACRSSNSKSWAGTTTSTTARYSIESLFSCCSTYQWASSSATPSKNAIWPIRCAASITTSLHSTSPSTPIKRQWSSTTTPSDKCSPTSSFTSIKRSSATSIASWKRSSSASSTTTPSRWVWRARRCSAAPSTSSTGALPGSDTGPAGSGLPPSGAGAGLAAGAAAGGMAGALAMALAQRNKKVSGSGRVSAMQEE</sequence>
<organism evidence="2 3">
    <name type="scientific">Glarea lozoyensis (strain ATCC 74030 / MF5533)</name>
    <dbReference type="NCBI Taxonomy" id="1104152"/>
    <lineage>
        <taxon>Eukaryota</taxon>
        <taxon>Fungi</taxon>
        <taxon>Dikarya</taxon>
        <taxon>Ascomycota</taxon>
        <taxon>Pezizomycotina</taxon>
        <taxon>Leotiomycetes</taxon>
        <taxon>Helotiales</taxon>
        <taxon>Helotiaceae</taxon>
        <taxon>Glarea</taxon>
    </lineage>
</organism>
<name>H0EKU2_GLAL7</name>
<dbReference type="HOGENOM" id="CLU_1107233_0_0_1"/>
<evidence type="ECO:0000256" key="1">
    <source>
        <dbReference type="SAM" id="MobiDB-lite"/>
    </source>
</evidence>
<feature type="compositionally biased region" description="Low complexity" evidence="1">
    <location>
        <begin position="117"/>
        <end position="126"/>
    </location>
</feature>
<accession>H0EKU2</accession>
<dbReference type="InParanoid" id="H0EKU2"/>
<feature type="compositionally biased region" description="Polar residues" evidence="1">
    <location>
        <begin position="129"/>
        <end position="147"/>
    </location>
</feature>
<evidence type="ECO:0000313" key="3">
    <source>
        <dbReference type="Proteomes" id="UP000005446"/>
    </source>
</evidence>
<comment type="caution">
    <text evidence="2">The sequence shown here is derived from an EMBL/GenBank/DDBJ whole genome shotgun (WGS) entry which is preliminary data.</text>
</comment>
<dbReference type="Proteomes" id="UP000005446">
    <property type="component" value="Unassembled WGS sequence"/>
</dbReference>
<feature type="compositionally biased region" description="Pro residues" evidence="1">
    <location>
        <begin position="42"/>
        <end position="51"/>
    </location>
</feature>